<reference evidence="2" key="1">
    <citation type="journal article" date="2020" name="Stud. Mycol.">
        <title>101 Dothideomycetes genomes: a test case for predicting lifestyles and emergence of pathogens.</title>
        <authorList>
            <person name="Haridas S."/>
            <person name="Albert R."/>
            <person name="Binder M."/>
            <person name="Bloem J."/>
            <person name="Labutti K."/>
            <person name="Salamov A."/>
            <person name="Andreopoulos B."/>
            <person name="Baker S."/>
            <person name="Barry K."/>
            <person name="Bills G."/>
            <person name="Bluhm B."/>
            <person name="Cannon C."/>
            <person name="Castanera R."/>
            <person name="Culley D."/>
            <person name="Daum C."/>
            <person name="Ezra D."/>
            <person name="Gonzalez J."/>
            <person name="Henrissat B."/>
            <person name="Kuo A."/>
            <person name="Liang C."/>
            <person name="Lipzen A."/>
            <person name="Lutzoni F."/>
            <person name="Magnuson J."/>
            <person name="Mondo S."/>
            <person name="Nolan M."/>
            <person name="Ohm R."/>
            <person name="Pangilinan J."/>
            <person name="Park H.-J."/>
            <person name="Ramirez L."/>
            <person name="Alfaro M."/>
            <person name="Sun H."/>
            <person name="Tritt A."/>
            <person name="Yoshinaga Y."/>
            <person name="Zwiers L.-H."/>
            <person name="Turgeon B."/>
            <person name="Goodwin S."/>
            <person name="Spatafora J."/>
            <person name="Crous P."/>
            <person name="Grigoriev I."/>
        </authorList>
    </citation>
    <scope>NUCLEOTIDE SEQUENCE</scope>
    <source>
        <strain evidence="2">CBS 113389</strain>
    </source>
</reference>
<proteinExistence type="predicted"/>
<evidence type="ECO:0000313" key="2">
    <source>
        <dbReference type="EMBL" id="KAF2482222.1"/>
    </source>
</evidence>
<dbReference type="OrthoDB" id="3001700at2759"/>
<keyword evidence="1" id="KW-0812">Transmembrane</keyword>
<dbReference type="AlphaFoldDB" id="A0A6A6PQD8"/>
<gene>
    <name evidence="2" type="ORF">BDY17DRAFT_298161</name>
</gene>
<dbReference type="EMBL" id="MU001636">
    <property type="protein sequence ID" value="KAF2482222.1"/>
    <property type="molecule type" value="Genomic_DNA"/>
</dbReference>
<keyword evidence="1" id="KW-1133">Transmembrane helix</keyword>
<organism evidence="2 3">
    <name type="scientific">Neohortaea acidophila</name>
    <dbReference type="NCBI Taxonomy" id="245834"/>
    <lineage>
        <taxon>Eukaryota</taxon>
        <taxon>Fungi</taxon>
        <taxon>Dikarya</taxon>
        <taxon>Ascomycota</taxon>
        <taxon>Pezizomycotina</taxon>
        <taxon>Dothideomycetes</taxon>
        <taxon>Dothideomycetidae</taxon>
        <taxon>Mycosphaerellales</taxon>
        <taxon>Teratosphaeriaceae</taxon>
        <taxon>Neohortaea</taxon>
    </lineage>
</organism>
<keyword evidence="1" id="KW-0472">Membrane</keyword>
<keyword evidence="3" id="KW-1185">Reference proteome</keyword>
<dbReference type="Proteomes" id="UP000799767">
    <property type="component" value="Unassembled WGS sequence"/>
</dbReference>
<feature type="transmembrane region" description="Helical" evidence="1">
    <location>
        <begin position="6"/>
        <end position="28"/>
    </location>
</feature>
<dbReference type="RefSeq" id="XP_033588792.1">
    <property type="nucleotide sequence ID" value="XM_033733697.1"/>
</dbReference>
<dbReference type="GeneID" id="54474699"/>
<name>A0A6A6PQD8_9PEZI</name>
<accession>A0A6A6PQD8</accession>
<protein>
    <submittedName>
        <fullName evidence="2">Uncharacterized protein</fullName>
    </submittedName>
</protein>
<evidence type="ECO:0000256" key="1">
    <source>
        <dbReference type="SAM" id="Phobius"/>
    </source>
</evidence>
<evidence type="ECO:0000313" key="3">
    <source>
        <dbReference type="Proteomes" id="UP000799767"/>
    </source>
</evidence>
<sequence>MWHPSTILLAIILSSAALLAGYIFLFGIPPSLKRWLEEEVLEKMGENKASYMAKSAVDKLPAADQDEIKGLRSGVKDIMGEGLQNPLGKFAGNLGDDATKPATGR</sequence>